<feature type="domain" description="HTH tetR-type" evidence="5">
    <location>
        <begin position="14"/>
        <end position="74"/>
    </location>
</feature>
<name>A0A937CNB9_9HYPH</name>
<dbReference type="Gene3D" id="1.10.10.60">
    <property type="entry name" value="Homeodomain-like"/>
    <property type="match status" value="1"/>
</dbReference>
<reference evidence="6" key="1">
    <citation type="submission" date="2021-01" db="EMBL/GenBank/DDBJ databases">
        <title>Rhizobium sp. strain KVB221 16S ribosomal RNA gene Genome sequencing and assembly.</title>
        <authorList>
            <person name="Kang M."/>
        </authorList>
    </citation>
    <scope>NUCLEOTIDE SEQUENCE</scope>
    <source>
        <strain evidence="6">KVB221</strain>
    </source>
</reference>
<evidence type="ECO:0000256" key="2">
    <source>
        <dbReference type="ARBA" id="ARBA00023125"/>
    </source>
</evidence>
<dbReference type="RefSeq" id="WP_201655376.1">
    <property type="nucleotide sequence ID" value="NZ_JAEQNC010000003.1"/>
</dbReference>
<comment type="caution">
    <text evidence="6">The sequence shown here is derived from an EMBL/GenBank/DDBJ whole genome shotgun (WGS) entry which is preliminary data.</text>
</comment>
<keyword evidence="1" id="KW-0805">Transcription regulation</keyword>
<dbReference type="InterPro" id="IPR036271">
    <property type="entry name" value="Tet_transcr_reg_TetR-rel_C_sf"/>
</dbReference>
<evidence type="ECO:0000256" key="3">
    <source>
        <dbReference type="ARBA" id="ARBA00023163"/>
    </source>
</evidence>
<evidence type="ECO:0000256" key="1">
    <source>
        <dbReference type="ARBA" id="ARBA00023015"/>
    </source>
</evidence>
<dbReference type="InterPro" id="IPR001647">
    <property type="entry name" value="HTH_TetR"/>
</dbReference>
<dbReference type="SUPFAM" id="SSF46689">
    <property type="entry name" value="Homeodomain-like"/>
    <property type="match status" value="1"/>
</dbReference>
<evidence type="ECO:0000313" key="7">
    <source>
        <dbReference type="Proteomes" id="UP000633219"/>
    </source>
</evidence>
<dbReference type="Pfam" id="PF00440">
    <property type="entry name" value="TetR_N"/>
    <property type="match status" value="1"/>
</dbReference>
<dbReference type="Proteomes" id="UP000633219">
    <property type="component" value="Unassembled WGS sequence"/>
</dbReference>
<dbReference type="AlphaFoldDB" id="A0A937CNB9"/>
<gene>
    <name evidence="6" type="ORF">JJB09_07360</name>
</gene>
<dbReference type="PROSITE" id="PS50977">
    <property type="entry name" value="HTH_TETR_2"/>
    <property type="match status" value="1"/>
</dbReference>
<proteinExistence type="predicted"/>
<evidence type="ECO:0000259" key="5">
    <source>
        <dbReference type="PROSITE" id="PS50977"/>
    </source>
</evidence>
<feature type="DNA-binding region" description="H-T-H motif" evidence="4">
    <location>
        <begin position="37"/>
        <end position="56"/>
    </location>
</feature>
<dbReference type="EMBL" id="JAEQNC010000003">
    <property type="protein sequence ID" value="MBL0371844.1"/>
    <property type="molecule type" value="Genomic_DNA"/>
</dbReference>
<dbReference type="SUPFAM" id="SSF48498">
    <property type="entry name" value="Tetracyclin repressor-like, C-terminal domain"/>
    <property type="match status" value="1"/>
</dbReference>
<protein>
    <submittedName>
        <fullName evidence="6">TetR/AcrR family transcriptional regulator C-terminal ligand-binding domain-containing protein</fullName>
    </submittedName>
</protein>
<keyword evidence="3" id="KW-0804">Transcription</keyword>
<evidence type="ECO:0000313" key="6">
    <source>
        <dbReference type="EMBL" id="MBL0371844.1"/>
    </source>
</evidence>
<dbReference type="GO" id="GO:0003677">
    <property type="term" value="F:DNA binding"/>
    <property type="evidence" value="ECO:0007669"/>
    <property type="project" value="UniProtKB-UniRule"/>
</dbReference>
<keyword evidence="2 4" id="KW-0238">DNA-binding</keyword>
<dbReference type="InterPro" id="IPR011075">
    <property type="entry name" value="TetR_C"/>
</dbReference>
<organism evidence="6 7">
    <name type="scientific">Rhizobium setariae</name>
    <dbReference type="NCBI Taxonomy" id="2801340"/>
    <lineage>
        <taxon>Bacteria</taxon>
        <taxon>Pseudomonadati</taxon>
        <taxon>Pseudomonadota</taxon>
        <taxon>Alphaproteobacteria</taxon>
        <taxon>Hyphomicrobiales</taxon>
        <taxon>Rhizobiaceae</taxon>
        <taxon>Rhizobium/Agrobacterium group</taxon>
        <taxon>Rhizobium</taxon>
    </lineage>
</organism>
<dbReference type="Pfam" id="PF16859">
    <property type="entry name" value="TetR_C_11"/>
    <property type="match status" value="1"/>
</dbReference>
<accession>A0A937CNB9</accession>
<evidence type="ECO:0000256" key="4">
    <source>
        <dbReference type="PROSITE-ProRule" id="PRU00335"/>
    </source>
</evidence>
<dbReference type="Gene3D" id="1.10.357.10">
    <property type="entry name" value="Tetracycline Repressor, domain 2"/>
    <property type="match status" value="1"/>
</dbReference>
<keyword evidence="7" id="KW-1185">Reference proteome</keyword>
<sequence>MAMKERVRVGGRSARIQAEVHKAVKELQQEADRAELTVPMIAARSGVTPSTIYRRWGDLAELLADVAAERLRPVSDPDDTGAQISDLKAYVEQYAEEFSSPTGRAMLRDIFSSATDATYTGQCCGYTFDHLNVIAGRAKARGEHPIVVQDMVDHVIAPIMYRILFGGGELTEAYWQALLDRAMPATA</sequence>
<dbReference type="InterPro" id="IPR009057">
    <property type="entry name" value="Homeodomain-like_sf"/>
</dbReference>